<evidence type="ECO:0000256" key="6">
    <source>
        <dbReference type="ARBA" id="ARBA00022895"/>
    </source>
</evidence>
<evidence type="ECO:0000256" key="7">
    <source>
        <dbReference type="ARBA" id="ARBA00023125"/>
    </source>
</evidence>
<keyword evidence="8" id="KW-0539">Nucleus</keyword>
<proteinExistence type="inferred from homology"/>
<dbReference type="GO" id="GO:0042162">
    <property type="term" value="F:telomeric DNA binding"/>
    <property type="evidence" value="ECO:0007669"/>
    <property type="project" value="TreeGrafter"/>
</dbReference>
<dbReference type="GO" id="GO:0003697">
    <property type="term" value="F:single-stranded DNA binding"/>
    <property type="evidence" value="ECO:0007669"/>
    <property type="project" value="TreeGrafter"/>
</dbReference>
<protein>
    <recommendedName>
        <fullName evidence="4">CST complex subunit CTC1</fullName>
    </recommendedName>
</protein>
<accession>A0AA88RMY0</accession>
<evidence type="ECO:0000313" key="10">
    <source>
        <dbReference type="Proteomes" id="UP001187471"/>
    </source>
</evidence>
<name>A0AA88RMY0_9ASTE</name>
<dbReference type="Proteomes" id="UP001187471">
    <property type="component" value="Unassembled WGS sequence"/>
</dbReference>
<dbReference type="GO" id="GO:0045740">
    <property type="term" value="P:positive regulation of DNA replication"/>
    <property type="evidence" value="ECO:0007669"/>
    <property type="project" value="TreeGrafter"/>
</dbReference>
<evidence type="ECO:0000256" key="5">
    <source>
        <dbReference type="ARBA" id="ARBA00022454"/>
    </source>
</evidence>
<dbReference type="EMBL" id="JAVXUO010000422">
    <property type="protein sequence ID" value="KAK2992317.1"/>
    <property type="molecule type" value="Genomic_DNA"/>
</dbReference>
<keyword evidence="10" id="KW-1185">Reference proteome</keyword>
<dbReference type="PANTHER" id="PTHR14865:SF2">
    <property type="entry name" value="CST COMPLEX SUBUNIT CTC1"/>
    <property type="match status" value="1"/>
</dbReference>
<dbReference type="GO" id="GO:0010833">
    <property type="term" value="P:telomere maintenance via telomere lengthening"/>
    <property type="evidence" value="ECO:0007669"/>
    <property type="project" value="TreeGrafter"/>
</dbReference>
<gene>
    <name evidence="9" type="ORF">RJ640_020310</name>
</gene>
<evidence type="ECO:0000313" key="9">
    <source>
        <dbReference type="EMBL" id="KAK2992317.1"/>
    </source>
</evidence>
<comment type="caution">
    <text evidence="9">The sequence shown here is derived from an EMBL/GenBank/DDBJ whole genome shotgun (WGS) entry which is preliminary data.</text>
</comment>
<evidence type="ECO:0000256" key="4">
    <source>
        <dbReference type="ARBA" id="ARBA00016175"/>
    </source>
</evidence>
<dbReference type="GO" id="GO:1990879">
    <property type="term" value="C:CST complex"/>
    <property type="evidence" value="ECO:0007669"/>
    <property type="project" value="TreeGrafter"/>
</dbReference>
<evidence type="ECO:0000256" key="3">
    <source>
        <dbReference type="ARBA" id="ARBA00006332"/>
    </source>
</evidence>
<keyword evidence="7" id="KW-0238">DNA-binding</keyword>
<keyword evidence="6" id="KW-0779">Telomere</keyword>
<dbReference type="InterPro" id="IPR042617">
    <property type="entry name" value="CTC1-like"/>
</dbReference>
<evidence type="ECO:0000256" key="1">
    <source>
        <dbReference type="ARBA" id="ARBA00004123"/>
    </source>
</evidence>
<evidence type="ECO:0000256" key="2">
    <source>
        <dbReference type="ARBA" id="ARBA00004574"/>
    </source>
</evidence>
<reference evidence="9" key="1">
    <citation type="submission" date="2022-12" db="EMBL/GenBank/DDBJ databases">
        <title>Draft genome assemblies for two species of Escallonia (Escalloniales).</title>
        <authorList>
            <person name="Chanderbali A."/>
            <person name="Dervinis C."/>
            <person name="Anghel I."/>
            <person name="Soltis D."/>
            <person name="Soltis P."/>
            <person name="Zapata F."/>
        </authorList>
    </citation>
    <scope>NUCLEOTIDE SEQUENCE</scope>
    <source>
        <strain evidence="9">UCBG92.1500</strain>
        <tissue evidence="9">Leaf</tissue>
    </source>
</reference>
<sequence length="146" mass="16495">VSARNVHLVNPKFSWMKIVILGACFRTSIILKSFSPMEAGCRIHSYSQSLLGKFINSLAFSARLWAVLLISCFRKKFAGILSEKEILGSKHLLCSWSKEKAFRVPLSYRIRSSLLQHGVFTEFCKHDLCGCGDEPDHGHQKLVSPR</sequence>
<keyword evidence="5" id="KW-0158">Chromosome</keyword>
<comment type="similarity">
    <text evidence="3">Belongs to the CTC1 family.</text>
</comment>
<evidence type="ECO:0000256" key="8">
    <source>
        <dbReference type="ARBA" id="ARBA00023242"/>
    </source>
</evidence>
<comment type="subcellular location">
    <subcellularLocation>
        <location evidence="2">Chromosome</location>
        <location evidence="2">Telomere</location>
    </subcellularLocation>
    <subcellularLocation>
        <location evidence="1">Nucleus</location>
    </subcellularLocation>
</comment>
<dbReference type="PANTHER" id="PTHR14865">
    <property type="entry name" value="CST COMPLEX SUBUNIT CTC1"/>
    <property type="match status" value="1"/>
</dbReference>
<organism evidence="9 10">
    <name type="scientific">Escallonia rubra</name>
    <dbReference type="NCBI Taxonomy" id="112253"/>
    <lineage>
        <taxon>Eukaryota</taxon>
        <taxon>Viridiplantae</taxon>
        <taxon>Streptophyta</taxon>
        <taxon>Embryophyta</taxon>
        <taxon>Tracheophyta</taxon>
        <taxon>Spermatophyta</taxon>
        <taxon>Magnoliopsida</taxon>
        <taxon>eudicotyledons</taxon>
        <taxon>Gunneridae</taxon>
        <taxon>Pentapetalae</taxon>
        <taxon>asterids</taxon>
        <taxon>campanulids</taxon>
        <taxon>Escalloniales</taxon>
        <taxon>Escalloniaceae</taxon>
        <taxon>Escallonia</taxon>
    </lineage>
</organism>
<dbReference type="AlphaFoldDB" id="A0AA88RMY0"/>
<feature type="non-terminal residue" evidence="9">
    <location>
        <position position="146"/>
    </location>
</feature>